<proteinExistence type="predicted"/>
<evidence type="ECO:0000313" key="3">
    <source>
        <dbReference type="Proteomes" id="UP000831859"/>
    </source>
</evidence>
<dbReference type="RefSeq" id="WP_249510923.1">
    <property type="nucleotide sequence ID" value="NZ_CP093362.1"/>
</dbReference>
<evidence type="ECO:0008006" key="4">
    <source>
        <dbReference type="Google" id="ProtNLM"/>
    </source>
</evidence>
<feature type="chain" id="PRO_5047115154" description="S-layer protein" evidence="1">
    <location>
        <begin position="23"/>
        <end position="684"/>
    </location>
</feature>
<evidence type="ECO:0000256" key="1">
    <source>
        <dbReference type="SAM" id="SignalP"/>
    </source>
</evidence>
<evidence type="ECO:0000313" key="2">
    <source>
        <dbReference type="EMBL" id="UQS84943.1"/>
    </source>
</evidence>
<name>A0ABY4PHG0_9LACO</name>
<reference evidence="2 3" key="1">
    <citation type="journal article" date="2022" name="Int. J. Syst. Evol. Microbiol.">
        <title>Apilactobacillus apisilvae sp. nov., Nicolia spurrieriana gen. nov. sp. nov., Bombilactobacillus folatiphilus sp. nov. and Bombilactobacillus thymidiniphilus sp. nov., four new lactic acid bacterial isolates from stingless bees Tetragonula carbonaria and Austroplebeia australis.</title>
        <authorList>
            <person name="Oliphant S.A."/>
            <person name="Watson-Haigh N.S."/>
            <person name="Sumby K.M."/>
            <person name="Gardner J."/>
            <person name="Groom S."/>
            <person name="Jiranek V."/>
        </authorList>
    </citation>
    <scope>NUCLEOTIDE SEQUENCE [LARGE SCALE GENOMIC DNA]</scope>
    <source>
        <strain evidence="2 3">SG5_A10</strain>
    </source>
</reference>
<sequence>MQSNLKKSLYLGLAALSFASVASVTATASNANAASKKAAAKKVTYKTTNRNLDQSVVFASTGKNAVYSKPGTVKGAKVVATKADMGSKANSKSVNDNFMAYQEAVTSKGVHYYKVVSFDKKVRGYVYVGGVNKVDGKTSTATPSNTTGYLKSNRVFNVAYGSQFGAKLKNFNGIDFSTHKFTVNDAVQVRNGAKYYNVTDQSNAMVNGWVNADYFSNDATDAVNQAQNNSKAVKLTFYNVDNSGIVMSSKSVQPNGGFYDISKDLNTPITSYSKGEVLDAINASLVGTGYTATGVYNNVTNPNQPVRKGDSLNVQVRQSAKLNAKFTPYGLTSGSNGSVNSTPLDVSKFAGISDSQFRDLVSAQNDTVSFDKMVSEFFDNGKVWNVVKGDDGNTYTFDKTATMRAFNDKLNQFNNNSNYYNNEQSNNNSSYRDRAYTFETAFNNGSLPVYYTKDTSNNTSSVFNASHNDSTGRVIVNAFGSNQTPQKDSLVASVLKSANTAKDNGQSVADFASQYAKANTNDALNNAFVVNPVSDSDKNINSYAFGLLKQEIAKQNLTNYNTGKDSKPSQVSEIQSILDARLDKNNFTLLDKQSEDNETVGTDFETLGHMLSNNASAANIATAFKNAKTLNDNTKGLYVQSVQGLLQDAVAASDGTNQQGNVKFQGNGSDLTVAKINALLSEVK</sequence>
<accession>A0ABY4PHG0</accession>
<keyword evidence="1" id="KW-0732">Signal</keyword>
<keyword evidence="3" id="KW-1185">Reference proteome</keyword>
<protein>
    <recommendedName>
        <fullName evidence="4">S-layer protein</fullName>
    </recommendedName>
</protein>
<organism evidence="2 3">
    <name type="scientific">Apilactobacillus apisilvae</name>
    <dbReference type="NCBI Taxonomy" id="2923364"/>
    <lineage>
        <taxon>Bacteria</taxon>
        <taxon>Bacillati</taxon>
        <taxon>Bacillota</taxon>
        <taxon>Bacilli</taxon>
        <taxon>Lactobacillales</taxon>
        <taxon>Lactobacillaceae</taxon>
        <taxon>Apilactobacillus</taxon>
    </lineage>
</organism>
<feature type="signal peptide" evidence="1">
    <location>
        <begin position="1"/>
        <end position="22"/>
    </location>
</feature>
<gene>
    <name evidence="2" type="ORF">MOO46_06785</name>
</gene>
<dbReference type="Proteomes" id="UP000831859">
    <property type="component" value="Chromosome"/>
</dbReference>
<dbReference type="EMBL" id="CP093362">
    <property type="protein sequence ID" value="UQS84943.1"/>
    <property type="molecule type" value="Genomic_DNA"/>
</dbReference>